<evidence type="ECO:0000313" key="1">
    <source>
        <dbReference type="EMBL" id="EJK68040.1"/>
    </source>
</evidence>
<proteinExistence type="predicted"/>
<accession>K0SRL5</accession>
<keyword evidence="2" id="KW-1185">Reference proteome</keyword>
<name>K0SRL5_THAOC</name>
<dbReference type="EMBL" id="AGNL01012166">
    <property type="protein sequence ID" value="EJK68040.1"/>
    <property type="molecule type" value="Genomic_DNA"/>
</dbReference>
<gene>
    <name evidence="1" type="ORF">THAOC_10828</name>
</gene>
<comment type="caution">
    <text evidence="1">The sequence shown here is derived from an EMBL/GenBank/DDBJ whole genome shotgun (WGS) entry which is preliminary data.</text>
</comment>
<dbReference type="AlphaFoldDB" id="K0SRL5"/>
<evidence type="ECO:0000313" key="2">
    <source>
        <dbReference type="Proteomes" id="UP000266841"/>
    </source>
</evidence>
<reference evidence="1 2" key="1">
    <citation type="journal article" date="2012" name="Genome Biol.">
        <title>Genome and low-iron response of an oceanic diatom adapted to chronic iron limitation.</title>
        <authorList>
            <person name="Lommer M."/>
            <person name="Specht M."/>
            <person name="Roy A.S."/>
            <person name="Kraemer L."/>
            <person name="Andreson R."/>
            <person name="Gutowska M.A."/>
            <person name="Wolf J."/>
            <person name="Bergner S.V."/>
            <person name="Schilhabel M.B."/>
            <person name="Klostermeier U.C."/>
            <person name="Beiko R.G."/>
            <person name="Rosenstiel P."/>
            <person name="Hippler M."/>
            <person name="Laroche J."/>
        </authorList>
    </citation>
    <scope>NUCLEOTIDE SEQUENCE [LARGE SCALE GENOMIC DNA]</scope>
    <source>
        <strain evidence="1 2">CCMP1005</strain>
    </source>
</reference>
<organism evidence="1 2">
    <name type="scientific">Thalassiosira oceanica</name>
    <name type="common">Marine diatom</name>
    <dbReference type="NCBI Taxonomy" id="159749"/>
    <lineage>
        <taxon>Eukaryota</taxon>
        <taxon>Sar</taxon>
        <taxon>Stramenopiles</taxon>
        <taxon>Ochrophyta</taxon>
        <taxon>Bacillariophyta</taxon>
        <taxon>Coscinodiscophyceae</taxon>
        <taxon>Thalassiosirophycidae</taxon>
        <taxon>Thalassiosirales</taxon>
        <taxon>Thalassiosiraceae</taxon>
        <taxon>Thalassiosira</taxon>
    </lineage>
</organism>
<protein>
    <submittedName>
        <fullName evidence="1">Uncharacterized protein</fullName>
    </submittedName>
</protein>
<dbReference type="Proteomes" id="UP000266841">
    <property type="component" value="Unassembled WGS sequence"/>
</dbReference>
<sequence>MQAAEVPMVFRGVGGSTCHPMSGKAAGSSRPSILLPITLIAWSVSMLVYQNSIHSEETCIRRQEVQQLRERRSWPSLRCAKEVAEGCIPEQNCPPFTILASAEAVDPAITDVFGLEVKLNAAQHKARGKLRSRLTKR</sequence>